<feature type="transmembrane region" description="Helical" evidence="1">
    <location>
        <begin position="185"/>
        <end position="204"/>
    </location>
</feature>
<evidence type="ECO:0000313" key="2">
    <source>
        <dbReference type="EMBL" id="KAL0276710.1"/>
    </source>
</evidence>
<evidence type="ECO:0000256" key="1">
    <source>
        <dbReference type="SAM" id="Phobius"/>
    </source>
</evidence>
<dbReference type="InterPro" id="IPR050327">
    <property type="entry name" value="Proton-linked_MCT"/>
</dbReference>
<protein>
    <submittedName>
        <fullName evidence="2">Uncharacterized protein</fullName>
    </submittedName>
</protein>
<sequence length="610" mass="67855">MKKKKEKKDTEQVSFENIITVPPDGGWGWVVVVAAFYCIFVMDGIANTFGLLIPVFQKEFDTTLAEVSLINSLFTGFYFLFGPVASSLSNRFGFRAIIISGSIVSACGIGISVFNKSVHFMFFTYGFVGGLGFSLMYINVLLTVGFYFERWRALATGITVSASGAGTFSFAPAVQALLELYTWKYIFLGYAALVFLCSVVAMCFRPLHPIHLKVEIEEGTYLKKQRELGKTVQSNANYPTAADLPAHVGSVNESKISVPSSTESLEIRGLLTTMRESSIRFPRRPGYGRSVLDIIPSVPEIVKKERCRRFCPCCRKCCRKTTGVRPLYRDDIFYDGSINRLQHNHELLAAQSNRSVVTMMATGHLNRISNRSLLYNMSVSRLPTKGDILEEQSSRCHVCPESLTRALRTMFDFSIMKKGNFLLFLSSTTLLTFGSLVPIQFSYVRVVEMNILSKEEASLLLAAIGITNTVGRIVCGLLGSIRRLDIILLHILFLIFGALLNIAVVFFFDKTSLFVYATLYGFVLAEQGCMRSVILVKLVGLESLTNAFGILLLFLGLSTIAGIPLAGYIKQLTGTYDYVFYYSSGIIALSALIVTPLVFRRRSQRDQQPL</sequence>
<dbReference type="SUPFAM" id="SSF103473">
    <property type="entry name" value="MFS general substrate transporter"/>
    <property type="match status" value="1"/>
</dbReference>
<feature type="transmembrane region" description="Helical" evidence="1">
    <location>
        <begin position="486"/>
        <end position="508"/>
    </location>
</feature>
<dbReference type="GO" id="GO:0008028">
    <property type="term" value="F:monocarboxylic acid transmembrane transporter activity"/>
    <property type="evidence" value="ECO:0007669"/>
    <property type="project" value="TreeGrafter"/>
</dbReference>
<organism evidence="2">
    <name type="scientific">Menopon gallinae</name>
    <name type="common">poultry shaft louse</name>
    <dbReference type="NCBI Taxonomy" id="328185"/>
    <lineage>
        <taxon>Eukaryota</taxon>
        <taxon>Metazoa</taxon>
        <taxon>Ecdysozoa</taxon>
        <taxon>Arthropoda</taxon>
        <taxon>Hexapoda</taxon>
        <taxon>Insecta</taxon>
        <taxon>Pterygota</taxon>
        <taxon>Neoptera</taxon>
        <taxon>Paraneoptera</taxon>
        <taxon>Psocodea</taxon>
        <taxon>Troctomorpha</taxon>
        <taxon>Phthiraptera</taxon>
        <taxon>Amblycera</taxon>
        <taxon>Menoponidae</taxon>
        <taxon>Menopon</taxon>
    </lineage>
</organism>
<feature type="transmembrane region" description="Helical" evidence="1">
    <location>
        <begin position="27"/>
        <end position="56"/>
    </location>
</feature>
<feature type="transmembrane region" description="Helical" evidence="1">
    <location>
        <begin position="154"/>
        <end position="173"/>
    </location>
</feature>
<feature type="transmembrane region" description="Helical" evidence="1">
    <location>
        <begin position="420"/>
        <end position="439"/>
    </location>
</feature>
<feature type="transmembrane region" description="Helical" evidence="1">
    <location>
        <begin position="62"/>
        <end position="81"/>
    </location>
</feature>
<name>A0AAW2I2X8_9NEOP</name>
<feature type="transmembrane region" description="Helical" evidence="1">
    <location>
        <begin position="514"/>
        <end position="536"/>
    </location>
</feature>
<feature type="transmembrane region" description="Helical" evidence="1">
    <location>
        <begin position="548"/>
        <end position="567"/>
    </location>
</feature>
<dbReference type="Pfam" id="PF07690">
    <property type="entry name" value="MFS_1"/>
    <property type="match status" value="2"/>
</dbReference>
<dbReference type="InterPro" id="IPR036259">
    <property type="entry name" value="MFS_trans_sf"/>
</dbReference>
<feature type="transmembrane region" description="Helical" evidence="1">
    <location>
        <begin position="120"/>
        <end position="142"/>
    </location>
</feature>
<keyword evidence="1" id="KW-0812">Transmembrane</keyword>
<dbReference type="PANTHER" id="PTHR11360">
    <property type="entry name" value="MONOCARBOXYLATE TRANSPORTER"/>
    <property type="match status" value="1"/>
</dbReference>
<feature type="transmembrane region" description="Helical" evidence="1">
    <location>
        <begin position="579"/>
        <end position="599"/>
    </location>
</feature>
<accession>A0AAW2I2X8</accession>
<dbReference type="PANTHER" id="PTHR11360:SF238">
    <property type="entry name" value="SD10469P"/>
    <property type="match status" value="1"/>
</dbReference>
<comment type="caution">
    <text evidence="2">The sequence shown here is derived from an EMBL/GenBank/DDBJ whole genome shotgun (WGS) entry which is preliminary data.</text>
</comment>
<feature type="transmembrane region" description="Helical" evidence="1">
    <location>
        <begin position="459"/>
        <end position="479"/>
    </location>
</feature>
<dbReference type="EMBL" id="JARGDH010000002">
    <property type="protein sequence ID" value="KAL0276710.1"/>
    <property type="molecule type" value="Genomic_DNA"/>
</dbReference>
<dbReference type="AlphaFoldDB" id="A0AAW2I2X8"/>
<gene>
    <name evidence="2" type="ORF">PYX00_004222</name>
</gene>
<proteinExistence type="predicted"/>
<keyword evidence="1" id="KW-1133">Transmembrane helix</keyword>
<reference evidence="2" key="1">
    <citation type="journal article" date="2024" name="Gigascience">
        <title>Chromosome-level genome of the poultry shaft louse Menopon gallinae provides insight into the host-switching and adaptive evolution of parasitic lice.</title>
        <authorList>
            <person name="Xu Y."/>
            <person name="Ma L."/>
            <person name="Liu S."/>
            <person name="Liang Y."/>
            <person name="Liu Q."/>
            <person name="He Z."/>
            <person name="Tian L."/>
            <person name="Duan Y."/>
            <person name="Cai W."/>
            <person name="Li H."/>
            <person name="Song F."/>
        </authorList>
    </citation>
    <scope>NUCLEOTIDE SEQUENCE</scope>
    <source>
        <strain evidence="2">Cailab_2023a</strain>
    </source>
</reference>
<feature type="transmembrane region" description="Helical" evidence="1">
    <location>
        <begin position="93"/>
        <end position="114"/>
    </location>
</feature>
<dbReference type="Gene3D" id="1.20.1250.20">
    <property type="entry name" value="MFS general substrate transporter like domains"/>
    <property type="match status" value="2"/>
</dbReference>
<dbReference type="InterPro" id="IPR011701">
    <property type="entry name" value="MFS"/>
</dbReference>
<keyword evidence="1" id="KW-0472">Membrane</keyword>